<gene>
    <name evidence="11" type="ORF">H9636_09235</name>
</gene>
<dbReference type="InterPro" id="IPR003754">
    <property type="entry name" value="4pyrrol_synth_uPrphyn_synth"/>
</dbReference>
<reference evidence="11 12" key="1">
    <citation type="submission" date="2020-08" db="EMBL/GenBank/DDBJ databases">
        <title>A Genomic Blueprint of the Chicken Gut Microbiome.</title>
        <authorList>
            <person name="Gilroy R."/>
            <person name="Ravi A."/>
            <person name="Getino M."/>
            <person name="Pursley I."/>
            <person name="Horton D.L."/>
            <person name="Alikhan N.-F."/>
            <person name="Baker D."/>
            <person name="Gharbi K."/>
            <person name="Hall N."/>
            <person name="Watson M."/>
            <person name="Adriaenssens E.M."/>
            <person name="Foster-Nyarko E."/>
            <person name="Jarju S."/>
            <person name="Secka A."/>
            <person name="Antonio M."/>
            <person name="Oren A."/>
            <person name="Chaudhuri R."/>
            <person name="La Ragione R.M."/>
            <person name="Hildebrand F."/>
            <person name="Pallen M.J."/>
        </authorList>
    </citation>
    <scope>NUCLEOTIDE SEQUENCE [LARGE SCALE GENOMIC DNA]</scope>
    <source>
        <strain evidence="11 12">Re31</strain>
    </source>
</reference>
<evidence type="ECO:0000256" key="6">
    <source>
        <dbReference type="ARBA" id="ARBA00037589"/>
    </source>
</evidence>
<evidence type="ECO:0000256" key="9">
    <source>
        <dbReference type="RuleBase" id="RU366031"/>
    </source>
</evidence>
<evidence type="ECO:0000256" key="4">
    <source>
        <dbReference type="ARBA" id="ARBA00023239"/>
    </source>
</evidence>
<dbReference type="Gene3D" id="3.40.50.10090">
    <property type="match status" value="2"/>
</dbReference>
<dbReference type="EMBL" id="JACSQA010000011">
    <property type="protein sequence ID" value="MBD8026842.1"/>
    <property type="molecule type" value="Genomic_DNA"/>
</dbReference>
<dbReference type="SUPFAM" id="SSF69618">
    <property type="entry name" value="HemD-like"/>
    <property type="match status" value="1"/>
</dbReference>
<keyword evidence="5 9" id="KW-0627">Porphyrin biosynthesis</keyword>
<evidence type="ECO:0000313" key="12">
    <source>
        <dbReference type="Proteomes" id="UP000640930"/>
    </source>
</evidence>
<dbReference type="CDD" id="cd06578">
    <property type="entry name" value="HemD"/>
    <property type="match status" value="1"/>
</dbReference>
<evidence type="ECO:0000259" key="10">
    <source>
        <dbReference type="Pfam" id="PF02602"/>
    </source>
</evidence>
<dbReference type="PANTHER" id="PTHR38042:SF1">
    <property type="entry name" value="UROPORPHYRINOGEN-III SYNTHASE, CHLOROPLASTIC"/>
    <property type="match status" value="1"/>
</dbReference>
<dbReference type="RefSeq" id="WP_191707331.1">
    <property type="nucleotide sequence ID" value="NZ_JACSQA010000011.1"/>
</dbReference>
<organism evidence="11 12">
    <name type="scientific">Ureibacillus galli</name>
    <dbReference type="NCBI Taxonomy" id="2762222"/>
    <lineage>
        <taxon>Bacteria</taxon>
        <taxon>Bacillati</taxon>
        <taxon>Bacillota</taxon>
        <taxon>Bacilli</taxon>
        <taxon>Bacillales</taxon>
        <taxon>Caryophanaceae</taxon>
        <taxon>Ureibacillus</taxon>
    </lineage>
</organism>
<keyword evidence="12" id="KW-1185">Reference proteome</keyword>
<dbReference type="InterPro" id="IPR039793">
    <property type="entry name" value="UROS/Hem4"/>
</dbReference>
<protein>
    <recommendedName>
        <fullName evidence="7 9">Uroporphyrinogen-III synthase</fullName>
        <ecNumber evidence="3 9">4.2.1.75</ecNumber>
    </recommendedName>
</protein>
<name>A0ABR8XC87_9BACL</name>
<evidence type="ECO:0000313" key="11">
    <source>
        <dbReference type="EMBL" id="MBD8026842.1"/>
    </source>
</evidence>
<comment type="similarity">
    <text evidence="2 9">Belongs to the uroporphyrinogen-III synthase family.</text>
</comment>
<evidence type="ECO:0000256" key="2">
    <source>
        <dbReference type="ARBA" id="ARBA00008133"/>
    </source>
</evidence>
<accession>A0ABR8XC87</accession>
<dbReference type="EC" id="4.2.1.75" evidence="3 9"/>
<dbReference type="Proteomes" id="UP000640930">
    <property type="component" value="Unassembled WGS sequence"/>
</dbReference>
<comment type="caution">
    <text evidence="11">The sequence shown here is derived from an EMBL/GenBank/DDBJ whole genome shotgun (WGS) entry which is preliminary data.</text>
</comment>
<evidence type="ECO:0000256" key="3">
    <source>
        <dbReference type="ARBA" id="ARBA00013109"/>
    </source>
</evidence>
<evidence type="ECO:0000256" key="8">
    <source>
        <dbReference type="ARBA" id="ARBA00048617"/>
    </source>
</evidence>
<evidence type="ECO:0000256" key="7">
    <source>
        <dbReference type="ARBA" id="ARBA00040167"/>
    </source>
</evidence>
<evidence type="ECO:0000256" key="5">
    <source>
        <dbReference type="ARBA" id="ARBA00023244"/>
    </source>
</evidence>
<dbReference type="PANTHER" id="PTHR38042">
    <property type="entry name" value="UROPORPHYRINOGEN-III SYNTHASE, CHLOROPLASTIC"/>
    <property type="match status" value="1"/>
</dbReference>
<proteinExistence type="inferred from homology"/>
<feature type="domain" description="Tetrapyrrole biosynthesis uroporphyrinogen III synthase" evidence="10">
    <location>
        <begin position="23"/>
        <end position="242"/>
    </location>
</feature>
<dbReference type="Pfam" id="PF02602">
    <property type="entry name" value="HEM4"/>
    <property type="match status" value="1"/>
</dbReference>
<comment type="pathway">
    <text evidence="1 9">Porphyrin-containing compound metabolism; protoporphyrin-IX biosynthesis; coproporphyrinogen-III from 5-aminolevulinate: step 3/4.</text>
</comment>
<evidence type="ECO:0000256" key="1">
    <source>
        <dbReference type="ARBA" id="ARBA00004772"/>
    </source>
</evidence>
<comment type="catalytic activity">
    <reaction evidence="8 9">
        <text>hydroxymethylbilane = uroporphyrinogen III + H2O</text>
        <dbReference type="Rhea" id="RHEA:18965"/>
        <dbReference type="ChEBI" id="CHEBI:15377"/>
        <dbReference type="ChEBI" id="CHEBI:57308"/>
        <dbReference type="ChEBI" id="CHEBI:57845"/>
        <dbReference type="EC" id="4.2.1.75"/>
    </reaction>
</comment>
<comment type="function">
    <text evidence="6 9">Catalyzes cyclization of the linear tetrapyrrole, hydroxymethylbilane, to the macrocyclic uroporphyrinogen III.</text>
</comment>
<sequence>MPNTLEGNTVVLTGTTKPTTILTKIKSLGGEAIFCPLIETKETILLDDDKQLQQARIVDWLIFTSQNGVKAFCNKMKRHHLTPSHFNGKVAAVGTKTATCLEQNGFHVSFMPTVFSADVFVKEFPAIAGDEPNCLFIKGNRAKDTLKRGLAFDVKEWTVYDTHENLSYVQSLIELVQKKAKLILIFASPSAVDVFAKYVAPTIGWDKATIAAIGHITAARLAYYGAEVTYKPKVYTMEAVIEEIQRKKEINHERS</sequence>
<keyword evidence="4 9" id="KW-0456">Lyase</keyword>
<dbReference type="InterPro" id="IPR036108">
    <property type="entry name" value="4pyrrol_syn_uPrphyn_synt_sf"/>
</dbReference>